<dbReference type="GO" id="GO:0016787">
    <property type="term" value="F:hydrolase activity"/>
    <property type="evidence" value="ECO:0007669"/>
    <property type="project" value="UniProtKB-KW"/>
</dbReference>
<dbReference type="InterPro" id="IPR013785">
    <property type="entry name" value="Aldolase_TIM"/>
</dbReference>
<evidence type="ECO:0000313" key="3">
    <source>
        <dbReference type="Proteomes" id="UP001165652"/>
    </source>
</evidence>
<dbReference type="EMBL" id="JAQQLI010000069">
    <property type="protein sequence ID" value="MDC7789368.1"/>
    <property type="molecule type" value="Genomic_DNA"/>
</dbReference>
<accession>A0ABT5JIN9</accession>
<keyword evidence="2" id="KW-0378">Hydrolase</keyword>
<dbReference type="Proteomes" id="UP001165652">
    <property type="component" value="Unassembled WGS sequence"/>
</dbReference>
<dbReference type="InterPro" id="IPR009215">
    <property type="entry name" value="TIM-br_IGPS-like"/>
</dbReference>
<dbReference type="SUPFAM" id="SSF51621">
    <property type="entry name" value="Phosphoenolpyruvate/pyruvate domain"/>
    <property type="match status" value="1"/>
</dbReference>
<comment type="caution">
    <text evidence="2">The sequence shown here is derived from an EMBL/GenBank/DDBJ whole genome shotgun (WGS) entry which is preliminary data.</text>
</comment>
<name>A0ABT5JIN9_RHOTP</name>
<reference evidence="2" key="1">
    <citation type="journal article" date="2023" name="Microbiol Resour">
        <title>Genome Sequences of Rhodoplanes serenus and Two Thermotolerant Strains, Rhodoplanes tepidamans and 'Rhodoplanes cryptolactis,' Further Refine the Genus.</title>
        <authorList>
            <person name="Rayyan A.A."/>
            <person name="Kyndt J.A."/>
        </authorList>
    </citation>
    <scope>NUCLEOTIDE SEQUENCE</scope>
    <source>
        <strain evidence="2">DSM 9987</strain>
    </source>
</reference>
<dbReference type="Gene3D" id="3.20.20.70">
    <property type="entry name" value="Aldolase class I"/>
    <property type="match status" value="1"/>
</dbReference>
<proteinExistence type="predicted"/>
<reference evidence="2" key="2">
    <citation type="submission" date="2023-02" db="EMBL/GenBank/DDBJ databases">
        <authorList>
            <person name="Rayyan A."/>
            <person name="Meyer T."/>
            <person name="Kyndt J.A."/>
        </authorList>
    </citation>
    <scope>NUCLEOTIDE SEQUENCE</scope>
    <source>
        <strain evidence="2">DSM 9987</strain>
    </source>
</reference>
<keyword evidence="3" id="KW-1185">Reference proteome</keyword>
<sequence>MTHEIGDACGDLVAAQPAATGHIVDRIPARRDGLLIVCPHFAGLRAGAADLVGCLPIGDANGATLALAGAFPDDPGIHAAIFAADPFRPAPVLLTALRDAGIRAVVNLPTVATVAGGLARALGHAGVDYAAELAVLAEAGRRGLDVLAVVTTGEQGRQAVAAGLRRVLVYPVAAAGDPAEGERRAAAALDAVRAVRAAAPATEILAFRHPDHGARIAPLLAAADGVVDWAVDRAAASRDAPAQPAGR</sequence>
<evidence type="ECO:0000313" key="2">
    <source>
        <dbReference type="EMBL" id="MDC7789368.1"/>
    </source>
</evidence>
<dbReference type="RefSeq" id="WP_272780194.1">
    <property type="nucleotide sequence ID" value="NZ_JAQQLI010000069.1"/>
</dbReference>
<gene>
    <name evidence="2" type="ORF">PQJ73_27110</name>
</gene>
<dbReference type="Pfam" id="PF09370">
    <property type="entry name" value="PEP_hydrolase"/>
    <property type="match status" value="1"/>
</dbReference>
<protein>
    <submittedName>
        <fullName evidence="2">Phosphoenolpyruvate hydrolase family protein</fullName>
    </submittedName>
</protein>
<organism evidence="2 3">
    <name type="scientific">Rhodoplanes tepidamans</name>
    <name type="common">Rhodoplanes cryptolactis</name>
    <dbReference type="NCBI Taxonomy" id="200616"/>
    <lineage>
        <taxon>Bacteria</taxon>
        <taxon>Pseudomonadati</taxon>
        <taxon>Pseudomonadota</taxon>
        <taxon>Alphaproteobacteria</taxon>
        <taxon>Hyphomicrobiales</taxon>
        <taxon>Nitrobacteraceae</taxon>
        <taxon>Rhodoplanes</taxon>
    </lineage>
</organism>
<feature type="domain" description="TIM-barrel" evidence="1">
    <location>
        <begin position="46"/>
        <end position="200"/>
    </location>
</feature>
<dbReference type="InterPro" id="IPR015813">
    <property type="entry name" value="Pyrv/PenolPyrv_kinase-like_dom"/>
</dbReference>
<evidence type="ECO:0000259" key="1">
    <source>
        <dbReference type="Pfam" id="PF09370"/>
    </source>
</evidence>